<comment type="caution">
    <text evidence="4">The sequence shown here is derived from an EMBL/GenBank/DDBJ whole genome shotgun (WGS) entry which is preliminary data.</text>
</comment>
<sequence>MNPKNYVEVRRNRNVPWIKHFDTVSYMSVDFDQGLLYSGSWDKILKFWRISDSKCLESITTHDDAVNSMVVAFDGLVFTGSTDRMVKAWRRELVEKNTKHVLVEMLLKQENAITSLAVNPIATVLYAGSSDGLVNFWDMEKHFMSYGGVLSGHKLAVMCMAVDGNMVLSGSTDKSICVWWWEEGCPHLRIGAYWAQWTRQVLGGGKESRERSKELGPELDSVQWNLGQIYEDVKVDNFMLVGQFVVVLVADRRRKETKVANLINRFSVDFGYLELEFEEME</sequence>
<dbReference type="AlphaFoldDB" id="A0ABD1NXE8"/>
<evidence type="ECO:0000313" key="4">
    <source>
        <dbReference type="EMBL" id="KAL2455261.1"/>
    </source>
</evidence>
<dbReference type="EMBL" id="JBFOLJ010000126">
    <property type="protein sequence ID" value="KAL2455261.1"/>
    <property type="molecule type" value="Genomic_DNA"/>
</dbReference>
<evidence type="ECO:0000256" key="3">
    <source>
        <dbReference type="PROSITE-ProRule" id="PRU00221"/>
    </source>
</evidence>
<feature type="repeat" description="WD" evidence="3">
    <location>
        <begin position="106"/>
        <end position="140"/>
    </location>
</feature>
<keyword evidence="2" id="KW-0677">Repeat</keyword>
<reference evidence="6" key="1">
    <citation type="submission" date="2024-07" db="EMBL/GenBank/DDBJ databases">
        <title>Two chromosome-level genome assemblies of Korean endemic species Abeliophyllum distichum and Forsythia ovata (Oleaceae).</title>
        <authorList>
            <person name="Jang H."/>
        </authorList>
    </citation>
    <scope>NUCLEOTIDE SEQUENCE [LARGE SCALE GENOMIC DNA]</scope>
</reference>
<keyword evidence="6" id="KW-1185">Reference proteome</keyword>
<dbReference type="InterPro" id="IPR001680">
    <property type="entry name" value="WD40_rpt"/>
</dbReference>
<dbReference type="PANTHER" id="PTHR22844:SF370">
    <property type="entry name" value="OS12G0594000 PROTEIN"/>
    <property type="match status" value="1"/>
</dbReference>
<protein>
    <submittedName>
        <fullName evidence="4">Myosin heavy chain kinase C-like</fullName>
    </submittedName>
</protein>
<evidence type="ECO:0000256" key="1">
    <source>
        <dbReference type="ARBA" id="ARBA00022574"/>
    </source>
</evidence>
<dbReference type="PANTHER" id="PTHR22844">
    <property type="entry name" value="F-BOX AND WD40 DOMAIN PROTEIN"/>
    <property type="match status" value="1"/>
</dbReference>
<dbReference type="PROSITE" id="PS50294">
    <property type="entry name" value="WD_REPEATS_REGION"/>
    <property type="match status" value="1"/>
</dbReference>
<dbReference type="PROSITE" id="PS50082">
    <property type="entry name" value="WD_REPEATS_2"/>
    <property type="match status" value="4"/>
</dbReference>
<dbReference type="InterPro" id="IPR015943">
    <property type="entry name" value="WD40/YVTN_repeat-like_dom_sf"/>
</dbReference>
<feature type="repeat" description="WD" evidence="3">
    <location>
        <begin position="17"/>
        <end position="58"/>
    </location>
</feature>
<feature type="repeat" description="WD" evidence="3">
    <location>
        <begin position="59"/>
        <end position="89"/>
    </location>
</feature>
<dbReference type="SUPFAM" id="SSF50978">
    <property type="entry name" value="WD40 repeat-like"/>
    <property type="match status" value="1"/>
</dbReference>
<dbReference type="InterPro" id="IPR036322">
    <property type="entry name" value="WD40_repeat_dom_sf"/>
</dbReference>
<dbReference type="SMART" id="SM00320">
    <property type="entry name" value="WD40"/>
    <property type="match status" value="4"/>
</dbReference>
<dbReference type="Proteomes" id="UP001604277">
    <property type="component" value="Unassembled WGS sequence"/>
</dbReference>
<dbReference type="InterPro" id="IPR019775">
    <property type="entry name" value="WD40_repeat_CS"/>
</dbReference>
<dbReference type="EMBL" id="JBFOLJ010000006">
    <property type="protein sequence ID" value="KAL2530021.1"/>
    <property type="molecule type" value="Genomic_DNA"/>
</dbReference>
<proteinExistence type="predicted"/>
<accession>A0ABD1NXE8</accession>
<dbReference type="Pfam" id="PF00400">
    <property type="entry name" value="WD40"/>
    <property type="match status" value="4"/>
</dbReference>
<dbReference type="Gene3D" id="2.130.10.10">
    <property type="entry name" value="YVTN repeat-like/Quinoprotein amine dehydrogenase"/>
    <property type="match status" value="1"/>
</dbReference>
<name>A0ABD1NXE8_9LAMI</name>
<keyword evidence="1 3" id="KW-0853">WD repeat</keyword>
<feature type="repeat" description="WD" evidence="3">
    <location>
        <begin position="150"/>
        <end position="179"/>
    </location>
</feature>
<reference evidence="4" key="2">
    <citation type="submission" date="2024-07" db="EMBL/GenBank/DDBJ databases">
        <title>Two chromosome-level genome assemblies of Korean endemic species Abeliophyllum distichum and Forsythia ovata (Oleaceae).</title>
        <authorList>
            <person name="Mun J.H."/>
        </authorList>
    </citation>
    <scope>NUCLEOTIDE SEQUENCE</scope>
    <source>
        <strain evidence="4">KNKB202402200001</strain>
        <tissue evidence="4">Leaf</tissue>
    </source>
</reference>
<dbReference type="PROSITE" id="PS00678">
    <property type="entry name" value="WD_REPEATS_1"/>
    <property type="match status" value="1"/>
</dbReference>
<dbReference type="InterPro" id="IPR045182">
    <property type="entry name" value="JINGUBANG-like"/>
</dbReference>
<organism evidence="4 6">
    <name type="scientific">Forsythia ovata</name>
    <dbReference type="NCBI Taxonomy" id="205694"/>
    <lineage>
        <taxon>Eukaryota</taxon>
        <taxon>Viridiplantae</taxon>
        <taxon>Streptophyta</taxon>
        <taxon>Embryophyta</taxon>
        <taxon>Tracheophyta</taxon>
        <taxon>Spermatophyta</taxon>
        <taxon>Magnoliopsida</taxon>
        <taxon>eudicotyledons</taxon>
        <taxon>Gunneridae</taxon>
        <taxon>Pentapetalae</taxon>
        <taxon>asterids</taxon>
        <taxon>lamiids</taxon>
        <taxon>Lamiales</taxon>
        <taxon>Oleaceae</taxon>
        <taxon>Forsythieae</taxon>
        <taxon>Forsythia</taxon>
    </lineage>
</organism>
<evidence type="ECO:0000256" key="2">
    <source>
        <dbReference type="ARBA" id="ARBA00022737"/>
    </source>
</evidence>
<gene>
    <name evidence="5" type="ORF">Fot_22622</name>
    <name evidence="4" type="ORF">Fot_57691</name>
</gene>
<evidence type="ECO:0000313" key="6">
    <source>
        <dbReference type="Proteomes" id="UP001604277"/>
    </source>
</evidence>
<evidence type="ECO:0000313" key="5">
    <source>
        <dbReference type="EMBL" id="KAL2530021.1"/>
    </source>
</evidence>